<evidence type="ECO:0000313" key="2">
    <source>
        <dbReference type="Proteomes" id="UP000217768"/>
    </source>
</evidence>
<reference evidence="1 2" key="1">
    <citation type="submission" date="2017-08" db="EMBL/GenBank/DDBJ databases">
        <title>Phylogenetic analysis of Mycobacterium avium complex whole genomes.</title>
        <authorList>
            <person name="Caverly L.J."/>
            <person name="Spilker T."/>
            <person name="Lipuma J."/>
        </authorList>
    </citation>
    <scope>NUCLEOTIDE SEQUENCE [LARGE SCALE GENOMIC DNA]</scope>
    <source>
        <strain evidence="1 2">FLAC0165</strain>
    </source>
</reference>
<protein>
    <submittedName>
        <fullName evidence="1">Uncharacterized protein</fullName>
    </submittedName>
</protein>
<dbReference type="Proteomes" id="UP000217768">
    <property type="component" value="Unassembled WGS sequence"/>
</dbReference>
<proteinExistence type="predicted"/>
<comment type="caution">
    <text evidence="1">The sequence shown here is derived from an EMBL/GenBank/DDBJ whole genome shotgun (WGS) entry which is preliminary data.</text>
</comment>
<gene>
    <name evidence="1" type="ORF">CKJ66_26730</name>
</gene>
<dbReference type="AlphaFoldDB" id="A0A2A2ZBK1"/>
<dbReference type="EMBL" id="NSFD01000055">
    <property type="protein sequence ID" value="PBA23821.1"/>
    <property type="molecule type" value="Genomic_DNA"/>
</dbReference>
<accession>A0A2A2ZBK1</accession>
<dbReference type="RefSeq" id="WP_080711216.1">
    <property type="nucleotide sequence ID" value="NZ_NSFD01000055.1"/>
</dbReference>
<sequence>MTKTEAAEIVANEVLVYARKHGRTPNKELVEARISELRGTAAGSLLGDAAEIAHWRTTLGFAQKWF</sequence>
<name>A0A2A2ZBK1_MYCAV</name>
<evidence type="ECO:0000313" key="1">
    <source>
        <dbReference type="EMBL" id="PBA23821.1"/>
    </source>
</evidence>
<organism evidence="1 2">
    <name type="scientific">Mycobacterium avium</name>
    <dbReference type="NCBI Taxonomy" id="1764"/>
    <lineage>
        <taxon>Bacteria</taxon>
        <taxon>Bacillati</taxon>
        <taxon>Actinomycetota</taxon>
        <taxon>Actinomycetes</taxon>
        <taxon>Mycobacteriales</taxon>
        <taxon>Mycobacteriaceae</taxon>
        <taxon>Mycobacterium</taxon>
        <taxon>Mycobacterium avium complex (MAC)</taxon>
    </lineage>
</organism>